<name>A0A3Q8X7X5_9BACL</name>
<dbReference type="PANTHER" id="PTHR35279">
    <property type="match status" value="1"/>
</dbReference>
<dbReference type="SUPFAM" id="SSF75005">
    <property type="entry name" value="Arabinanase/levansucrase/invertase"/>
    <property type="match status" value="2"/>
</dbReference>
<evidence type="ECO:0000256" key="1">
    <source>
        <dbReference type="ARBA" id="ARBA00009902"/>
    </source>
</evidence>
<dbReference type="Proteomes" id="UP000272528">
    <property type="component" value="Chromosome"/>
</dbReference>
<dbReference type="PANTHER" id="PTHR35279:SF1">
    <property type="entry name" value="ARABINANASE_LEVANSUCRASE_INVERTASE"/>
    <property type="match status" value="1"/>
</dbReference>
<keyword evidence="6" id="KW-1185">Reference proteome</keyword>
<dbReference type="OrthoDB" id="9759709at2"/>
<dbReference type="KEGG" id="palb:EJC50_24650"/>
<feature type="domain" description="Glycosyl hydrolase family 32 N-terminal" evidence="4">
    <location>
        <begin position="114"/>
        <end position="279"/>
    </location>
</feature>
<dbReference type="AlphaFoldDB" id="A0A3Q8X7X5"/>
<reference evidence="6" key="1">
    <citation type="submission" date="2018-12" db="EMBL/GenBank/DDBJ databases">
        <title>Genome sequence of Peanibacillus sp.</title>
        <authorList>
            <person name="Subramani G."/>
            <person name="Srinivasan S."/>
            <person name="Kim M.K."/>
        </authorList>
    </citation>
    <scope>NUCLEOTIDE SEQUENCE [LARGE SCALE GENOMIC DNA]</scope>
    <source>
        <strain evidence="6">18JY67-1</strain>
    </source>
</reference>
<organism evidence="5 6">
    <name type="scientific">Paenibacillus albus</name>
    <dbReference type="NCBI Taxonomy" id="2495582"/>
    <lineage>
        <taxon>Bacteria</taxon>
        <taxon>Bacillati</taxon>
        <taxon>Bacillota</taxon>
        <taxon>Bacilli</taxon>
        <taxon>Bacillales</taxon>
        <taxon>Paenibacillaceae</taxon>
        <taxon>Paenibacillus</taxon>
    </lineage>
</organism>
<keyword evidence="3" id="KW-0326">Glycosidase</keyword>
<proteinExistence type="inferred from homology"/>
<sequence>MQLQAHVEHLRTPHKWGRPVLQGSGTPGQFDSWAVDCPFVFYHHDQFHMMYIGFDGSGYQTGLAVSDNLLDWTPKGIMLERLQAGSRWDHVGAAGSWLLLESDQLYEIPRLKKLNNKYWMIYHSYPEVGYEAGGAVMGLAWCEDEELLHWHRLDEPIFTYESGEHWELGGLYKCCVIEHNDQYYMFYNAKCTGEPWTEETGIATSTDLIHWTRHASNPVIAVQPDTYYSQFFSDPCVKFDRTLGKFINFGFGFDGRHAQGALAVSDEDLLHWSVYPEPWISHGSHGELDETHAHKSSVIYWQDTLYHFYCACRPAREGDRAVIYYGENNREFRCITVATSKPL</sequence>
<protein>
    <recommendedName>
        <fullName evidence="4">Glycosyl hydrolase family 32 N-terminal domain-containing protein</fullName>
    </recommendedName>
</protein>
<evidence type="ECO:0000313" key="5">
    <source>
        <dbReference type="EMBL" id="AZN42517.1"/>
    </source>
</evidence>
<dbReference type="GO" id="GO:0016798">
    <property type="term" value="F:hydrolase activity, acting on glycosyl bonds"/>
    <property type="evidence" value="ECO:0007669"/>
    <property type="project" value="UniProtKB-KW"/>
</dbReference>
<dbReference type="InterPro" id="IPR023296">
    <property type="entry name" value="Glyco_hydro_beta-prop_sf"/>
</dbReference>
<gene>
    <name evidence="5" type="ORF">EJC50_24650</name>
</gene>
<dbReference type="InterPro" id="IPR013148">
    <property type="entry name" value="Glyco_hydro_32_N"/>
</dbReference>
<evidence type="ECO:0000256" key="3">
    <source>
        <dbReference type="ARBA" id="ARBA00023295"/>
    </source>
</evidence>
<dbReference type="EMBL" id="CP034437">
    <property type="protein sequence ID" value="AZN42517.1"/>
    <property type="molecule type" value="Genomic_DNA"/>
</dbReference>
<dbReference type="RefSeq" id="WP_126018301.1">
    <property type="nucleotide sequence ID" value="NZ_CP034437.1"/>
</dbReference>
<keyword evidence="2" id="KW-0378">Hydrolase</keyword>
<dbReference type="Pfam" id="PF00251">
    <property type="entry name" value="Glyco_hydro_32N"/>
    <property type="match status" value="1"/>
</dbReference>
<dbReference type="Gene3D" id="2.115.10.20">
    <property type="entry name" value="Glycosyl hydrolase domain, family 43"/>
    <property type="match status" value="2"/>
</dbReference>
<evidence type="ECO:0000256" key="2">
    <source>
        <dbReference type="ARBA" id="ARBA00022801"/>
    </source>
</evidence>
<evidence type="ECO:0000259" key="4">
    <source>
        <dbReference type="Pfam" id="PF00251"/>
    </source>
</evidence>
<comment type="similarity">
    <text evidence="1">Belongs to the glycosyl hydrolase 32 family.</text>
</comment>
<accession>A0A3Q8X7X5</accession>
<evidence type="ECO:0000313" key="6">
    <source>
        <dbReference type="Proteomes" id="UP000272528"/>
    </source>
</evidence>